<accession>A0AAD5G3I6</accession>
<proteinExistence type="predicted"/>
<organism evidence="2 3">
    <name type="scientific">Ambrosia artemisiifolia</name>
    <name type="common">Common ragweed</name>
    <dbReference type="NCBI Taxonomy" id="4212"/>
    <lineage>
        <taxon>Eukaryota</taxon>
        <taxon>Viridiplantae</taxon>
        <taxon>Streptophyta</taxon>
        <taxon>Embryophyta</taxon>
        <taxon>Tracheophyta</taxon>
        <taxon>Spermatophyta</taxon>
        <taxon>Magnoliopsida</taxon>
        <taxon>eudicotyledons</taxon>
        <taxon>Gunneridae</taxon>
        <taxon>Pentapetalae</taxon>
        <taxon>asterids</taxon>
        <taxon>campanulids</taxon>
        <taxon>Asterales</taxon>
        <taxon>Asteraceae</taxon>
        <taxon>Asteroideae</taxon>
        <taxon>Heliantheae alliance</taxon>
        <taxon>Heliantheae</taxon>
        <taxon>Ambrosia</taxon>
    </lineage>
</organism>
<name>A0AAD5G3I6_AMBAR</name>
<comment type="caution">
    <text evidence="2">The sequence shown here is derived from an EMBL/GenBank/DDBJ whole genome shotgun (WGS) entry which is preliminary data.</text>
</comment>
<dbReference type="AlphaFoldDB" id="A0AAD5G3I6"/>
<evidence type="ECO:0000313" key="2">
    <source>
        <dbReference type="EMBL" id="KAI7727375.1"/>
    </source>
</evidence>
<evidence type="ECO:0000313" key="3">
    <source>
        <dbReference type="Proteomes" id="UP001206925"/>
    </source>
</evidence>
<protein>
    <submittedName>
        <fullName evidence="2">Uncharacterized protein</fullName>
    </submittedName>
</protein>
<dbReference type="Proteomes" id="UP001206925">
    <property type="component" value="Unassembled WGS sequence"/>
</dbReference>
<feature type="region of interest" description="Disordered" evidence="1">
    <location>
        <begin position="1"/>
        <end position="70"/>
    </location>
</feature>
<feature type="compositionally biased region" description="Basic and acidic residues" evidence="1">
    <location>
        <begin position="1"/>
        <end position="15"/>
    </location>
</feature>
<gene>
    <name evidence="2" type="ORF">M8C21_017517</name>
</gene>
<feature type="non-terminal residue" evidence="2">
    <location>
        <position position="70"/>
    </location>
</feature>
<dbReference type="EMBL" id="JAMZMK010011391">
    <property type="protein sequence ID" value="KAI7727375.1"/>
    <property type="molecule type" value="Genomic_DNA"/>
</dbReference>
<feature type="compositionally biased region" description="Basic and acidic residues" evidence="1">
    <location>
        <begin position="44"/>
        <end position="55"/>
    </location>
</feature>
<reference evidence="2" key="1">
    <citation type="submission" date="2022-06" db="EMBL/GenBank/DDBJ databases">
        <title>Uncovering the hologenomic basis of an extraordinary plant invasion.</title>
        <authorList>
            <person name="Bieker V.C."/>
            <person name="Martin M.D."/>
            <person name="Gilbert T."/>
            <person name="Hodgins K."/>
            <person name="Battlay P."/>
            <person name="Petersen B."/>
            <person name="Wilson J."/>
        </authorList>
    </citation>
    <scope>NUCLEOTIDE SEQUENCE</scope>
    <source>
        <strain evidence="2">AA19_3_7</strain>
        <tissue evidence="2">Leaf</tissue>
    </source>
</reference>
<sequence length="70" mass="7792">FAEEKERESGNQERVTEEEDKAVATVVVPAVAPPSSPNHLNTTTKDKDGGDRCDNIRNNGNNEVWVRRLT</sequence>
<evidence type="ECO:0000256" key="1">
    <source>
        <dbReference type="SAM" id="MobiDB-lite"/>
    </source>
</evidence>
<keyword evidence="3" id="KW-1185">Reference proteome</keyword>